<dbReference type="EMBL" id="SNYS01000009">
    <property type="protein sequence ID" value="TDQ68308.1"/>
    <property type="molecule type" value="Genomic_DNA"/>
</dbReference>
<sequence>MTKYNIHALCGHIVTVEIPGNKEEVQKKKKEIENSECSKCKNRTVLEEENTIKTVSYSEYKDIYIGCETVEGSYNDEDKTIDVCVPKNKRWR</sequence>
<evidence type="ECO:0000313" key="2">
    <source>
        <dbReference type="Proteomes" id="UP000294855"/>
    </source>
</evidence>
<gene>
    <name evidence="1" type="ORF">C7391_1249</name>
</gene>
<accession>A0A484F4A3</accession>
<name>A0A484F4A3_9EURY</name>
<dbReference type="AlphaFoldDB" id="A0A484F4A3"/>
<organism evidence="1 2">
    <name type="scientific">Methanimicrococcus blatticola</name>
    <dbReference type="NCBI Taxonomy" id="91560"/>
    <lineage>
        <taxon>Archaea</taxon>
        <taxon>Methanobacteriati</taxon>
        <taxon>Methanobacteriota</taxon>
        <taxon>Stenosarchaea group</taxon>
        <taxon>Methanomicrobia</taxon>
        <taxon>Methanosarcinales</taxon>
        <taxon>Methanosarcinaceae</taxon>
        <taxon>Methanimicrococcus</taxon>
    </lineage>
</organism>
<dbReference type="Proteomes" id="UP000294855">
    <property type="component" value="Unassembled WGS sequence"/>
</dbReference>
<evidence type="ECO:0000313" key="1">
    <source>
        <dbReference type="EMBL" id="TDQ68308.1"/>
    </source>
</evidence>
<protein>
    <submittedName>
        <fullName evidence="1">Uncharacterized protein</fullName>
    </submittedName>
</protein>
<dbReference type="RefSeq" id="WP_133517688.1">
    <property type="nucleotide sequence ID" value="NZ_JAHDUW010000004.1"/>
</dbReference>
<keyword evidence="2" id="KW-1185">Reference proteome</keyword>
<proteinExistence type="predicted"/>
<reference evidence="1 2" key="1">
    <citation type="submission" date="2019-03" db="EMBL/GenBank/DDBJ databases">
        <title>Genomic Encyclopedia of Type Strains, Phase IV (KMG-IV): sequencing the most valuable type-strain genomes for metagenomic binning, comparative biology and taxonomic classification.</title>
        <authorList>
            <person name="Goeker M."/>
        </authorList>
    </citation>
    <scope>NUCLEOTIDE SEQUENCE [LARGE SCALE GENOMIC DNA]</scope>
    <source>
        <strain evidence="1 2">DSM 13328</strain>
    </source>
</reference>
<comment type="caution">
    <text evidence="1">The sequence shown here is derived from an EMBL/GenBank/DDBJ whole genome shotgun (WGS) entry which is preliminary data.</text>
</comment>